<dbReference type="GO" id="GO:0005524">
    <property type="term" value="F:ATP binding"/>
    <property type="evidence" value="ECO:0007669"/>
    <property type="project" value="UniProtKB-KW"/>
</dbReference>
<keyword evidence="4 6" id="KW-0067">ATP-binding</keyword>
<keyword evidence="1" id="KW-0813">Transport</keyword>
<dbReference type="EMBL" id="BAAALT010000370">
    <property type="protein sequence ID" value="GAA1839145.1"/>
    <property type="molecule type" value="Genomic_DNA"/>
</dbReference>
<proteinExistence type="predicted"/>
<dbReference type="CDD" id="cd03215">
    <property type="entry name" value="ABC_Carb_Monos_II"/>
    <property type="match status" value="1"/>
</dbReference>
<evidence type="ECO:0000256" key="2">
    <source>
        <dbReference type="ARBA" id="ARBA00022737"/>
    </source>
</evidence>
<dbReference type="Proteomes" id="UP001500218">
    <property type="component" value="Unassembled WGS sequence"/>
</dbReference>
<dbReference type="SMART" id="SM00382">
    <property type="entry name" value="AAA"/>
    <property type="match status" value="2"/>
</dbReference>
<dbReference type="InterPro" id="IPR003439">
    <property type="entry name" value="ABC_transporter-like_ATP-bd"/>
</dbReference>
<dbReference type="RefSeq" id="WP_344140704.1">
    <property type="nucleotide sequence ID" value="NZ_BAAALT010000370.1"/>
</dbReference>
<dbReference type="PROSITE" id="PS50893">
    <property type="entry name" value="ABC_TRANSPORTER_2"/>
    <property type="match status" value="2"/>
</dbReference>
<dbReference type="InterPro" id="IPR050107">
    <property type="entry name" value="ABC_carbohydrate_import_ATPase"/>
</dbReference>
<dbReference type="PANTHER" id="PTHR43790">
    <property type="entry name" value="CARBOHYDRATE TRANSPORT ATP-BINDING PROTEIN MG119-RELATED"/>
    <property type="match status" value="1"/>
</dbReference>
<dbReference type="InterPro" id="IPR017871">
    <property type="entry name" value="ABC_transporter-like_CS"/>
</dbReference>
<dbReference type="PANTHER" id="PTHR43790:SF9">
    <property type="entry name" value="GALACTOFURANOSE TRANSPORTER ATP-BINDING PROTEIN YTFR"/>
    <property type="match status" value="1"/>
</dbReference>
<dbReference type="PROSITE" id="PS00211">
    <property type="entry name" value="ABC_TRANSPORTER_1"/>
    <property type="match status" value="1"/>
</dbReference>
<evidence type="ECO:0000256" key="1">
    <source>
        <dbReference type="ARBA" id="ARBA00022448"/>
    </source>
</evidence>
<evidence type="ECO:0000259" key="5">
    <source>
        <dbReference type="PROSITE" id="PS50893"/>
    </source>
</evidence>
<comment type="caution">
    <text evidence="6">The sequence shown here is derived from an EMBL/GenBank/DDBJ whole genome shotgun (WGS) entry which is preliminary data.</text>
</comment>
<dbReference type="Pfam" id="PF00005">
    <property type="entry name" value="ABC_tran"/>
    <property type="match status" value="2"/>
</dbReference>
<evidence type="ECO:0000256" key="4">
    <source>
        <dbReference type="ARBA" id="ARBA00022840"/>
    </source>
</evidence>
<keyword evidence="2" id="KW-0677">Repeat</keyword>
<dbReference type="CDD" id="cd03216">
    <property type="entry name" value="ABC_Carb_Monos_I"/>
    <property type="match status" value="1"/>
</dbReference>
<evidence type="ECO:0000256" key="3">
    <source>
        <dbReference type="ARBA" id="ARBA00022741"/>
    </source>
</evidence>
<dbReference type="InterPro" id="IPR003593">
    <property type="entry name" value="AAA+_ATPase"/>
</dbReference>
<dbReference type="InterPro" id="IPR027417">
    <property type="entry name" value="P-loop_NTPase"/>
</dbReference>
<feature type="domain" description="ABC transporter" evidence="5">
    <location>
        <begin position="256"/>
        <end position="499"/>
    </location>
</feature>
<name>A0ABP4Z847_9ACTN</name>
<organism evidence="6 7">
    <name type="scientific">Luedemannella flava</name>
    <dbReference type="NCBI Taxonomy" id="349316"/>
    <lineage>
        <taxon>Bacteria</taxon>
        <taxon>Bacillati</taxon>
        <taxon>Actinomycetota</taxon>
        <taxon>Actinomycetes</taxon>
        <taxon>Micromonosporales</taxon>
        <taxon>Micromonosporaceae</taxon>
        <taxon>Luedemannella</taxon>
    </lineage>
</organism>
<accession>A0ABP4Z847</accession>
<feature type="domain" description="ABC transporter" evidence="5">
    <location>
        <begin position="6"/>
        <end position="242"/>
    </location>
</feature>
<evidence type="ECO:0000313" key="6">
    <source>
        <dbReference type="EMBL" id="GAA1839145.1"/>
    </source>
</evidence>
<protein>
    <submittedName>
        <fullName evidence="6">Sugar ABC transporter ATP-binding protein</fullName>
    </submittedName>
</protein>
<reference evidence="7" key="1">
    <citation type="journal article" date="2019" name="Int. J. Syst. Evol. Microbiol.">
        <title>The Global Catalogue of Microorganisms (GCM) 10K type strain sequencing project: providing services to taxonomists for standard genome sequencing and annotation.</title>
        <authorList>
            <consortium name="The Broad Institute Genomics Platform"/>
            <consortium name="The Broad Institute Genome Sequencing Center for Infectious Disease"/>
            <person name="Wu L."/>
            <person name="Ma J."/>
        </authorList>
    </citation>
    <scope>NUCLEOTIDE SEQUENCE [LARGE SCALE GENOMIC DNA]</scope>
    <source>
        <strain evidence="7">JCM 13250</strain>
    </source>
</reference>
<gene>
    <name evidence="6" type="ORF">GCM10009682_64170</name>
</gene>
<dbReference type="Gene3D" id="3.40.50.300">
    <property type="entry name" value="P-loop containing nucleotide triphosphate hydrolases"/>
    <property type="match status" value="2"/>
</dbReference>
<sequence>MTENVLKLTDVVKTFPGVKALDGVELEVNSGEVHCLLGQNGAGKSTLIKVLSGVHRPDGGRVEWQGAEVTFASPQAAMKAGIATIYQELDLVDGLTVAENIFLGNEPRTLGFVHRSRARRDATAILARLGHPEIPAAREVGKLPSAAKQIVSMARALSREARLLIMDEPSAVLAHDEVANLFRVIRELTAQGIAVIYISHRLDEIREIGDRVTVLKDGRTTAANLDARTTPTRELVGRMTGRSIEYVFPPRPEVAQRGEPLLTVDGLSRAGEFADVSLTVHSGEIVGIAGLVGSGRSELLETIFGARKAHGGTVTVDGRSLRPGSVAAAVRAGLGLAPEERKSQALILADPIYRNVTLASGGRFTTAGFTQAARERAAVEPVAESLDLRPRDVRRPVRTLSGGNQQKVVVGRWLLGGTRLLILDEPTRGVDVGARAELYQVIRRLADEGVGVLLVSSEVPEVLGLADRVLVMREGRVVREAPATELDEHTVLDLVMAGSLLEGSLP</sequence>
<evidence type="ECO:0000313" key="7">
    <source>
        <dbReference type="Proteomes" id="UP001500218"/>
    </source>
</evidence>
<dbReference type="SUPFAM" id="SSF52540">
    <property type="entry name" value="P-loop containing nucleoside triphosphate hydrolases"/>
    <property type="match status" value="2"/>
</dbReference>
<keyword evidence="3" id="KW-0547">Nucleotide-binding</keyword>
<keyword evidence="7" id="KW-1185">Reference proteome</keyword>